<gene>
    <name evidence="2" type="ORF">DNU06_01325</name>
</gene>
<evidence type="ECO:0000313" key="2">
    <source>
        <dbReference type="EMBL" id="PZE18503.1"/>
    </source>
</evidence>
<dbReference type="Gene3D" id="3.40.50.150">
    <property type="entry name" value="Vaccinia Virus protein VP39"/>
    <property type="match status" value="1"/>
</dbReference>
<dbReference type="Proteomes" id="UP000249248">
    <property type="component" value="Unassembled WGS sequence"/>
</dbReference>
<evidence type="ECO:0000313" key="3">
    <source>
        <dbReference type="Proteomes" id="UP000249248"/>
    </source>
</evidence>
<dbReference type="Pfam" id="PF05050">
    <property type="entry name" value="Methyltransf_21"/>
    <property type="match status" value="1"/>
</dbReference>
<dbReference type="NCBIfam" id="TIGR01444">
    <property type="entry name" value="fkbM_fam"/>
    <property type="match status" value="1"/>
</dbReference>
<keyword evidence="3" id="KW-1185">Reference proteome</keyword>
<accession>A0A2W1NHC8</accession>
<dbReference type="CDD" id="cd02440">
    <property type="entry name" value="AdoMet_MTases"/>
    <property type="match status" value="1"/>
</dbReference>
<dbReference type="PANTHER" id="PTHR34203:SF15">
    <property type="entry name" value="SLL1173 PROTEIN"/>
    <property type="match status" value="1"/>
</dbReference>
<protein>
    <recommendedName>
        <fullName evidence="1">Methyltransferase FkbM domain-containing protein</fullName>
    </recommendedName>
</protein>
<reference evidence="2 3" key="1">
    <citation type="submission" date="2018-06" db="EMBL/GenBank/DDBJ databases">
        <title>The draft genome sequence of Crocinitomix sp. SM1701.</title>
        <authorList>
            <person name="Zhang X."/>
        </authorList>
    </citation>
    <scope>NUCLEOTIDE SEQUENCE [LARGE SCALE GENOMIC DNA]</scope>
    <source>
        <strain evidence="2 3">SM1701</strain>
    </source>
</reference>
<dbReference type="PANTHER" id="PTHR34203">
    <property type="entry name" value="METHYLTRANSFERASE, FKBM FAMILY PROTEIN"/>
    <property type="match status" value="1"/>
</dbReference>
<proteinExistence type="predicted"/>
<dbReference type="InterPro" id="IPR006342">
    <property type="entry name" value="FkbM_mtfrase"/>
</dbReference>
<dbReference type="EMBL" id="QKSB01000001">
    <property type="protein sequence ID" value="PZE18503.1"/>
    <property type="molecule type" value="Genomic_DNA"/>
</dbReference>
<dbReference type="SUPFAM" id="SSF53335">
    <property type="entry name" value="S-adenosyl-L-methionine-dependent methyltransferases"/>
    <property type="match status" value="1"/>
</dbReference>
<name>A0A2W1NHC8_9FLAO</name>
<feature type="domain" description="Methyltransferase FkbM" evidence="1">
    <location>
        <begin position="68"/>
        <end position="213"/>
    </location>
</feature>
<dbReference type="AlphaFoldDB" id="A0A2W1NHC8"/>
<dbReference type="InterPro" id="IPR052514">
    <property type="entry name" value="SAM-dependent_MTase"/>
</dbReference>
<organism evidence="2 3">
    <name type="scientific">Putridiphycobacter roseus</name>
    <dbReference type="NCBI Taxonomy" id="2219161"/>
    <lineage>
        <taxon>Bacteria</taxon>
        <taxon>Pseudomonadati</taxon>
        <taxon>Bacteroidota</taxon>
        <taxon>Flavobacteriia</taxon>
        <taxon>Flavobacteriales</taxon>
        <taxon>Crocinitomicaceae</taxon>
        <taxon>Putridiphycobacter</taxon>
    </lineage>
</organism>
<evidence type="ECO:0000259" key="1">
    <source>
        <dbReference type="Pfam" id="PF05050"/>
    </source>
</evidence>
<comment type="caution">
    <text evidence="2">The sequence shown here is derived from an EMBL/GenBank/DDBJ whole genome shotgun (WGS) entry which is preliminary data.</text>
</comment>
<dbReference type="InterPro" id="IPR029063">
    <property type="entry name" value="SAM-dependent_MTases_sf"/>
</dbReference>
<sequence length="254" mass="29631">MLIRIILYFCGLHPMKNRIKYILQKILGYHTYLYWFSLFKIKTLKGDKKEGDFFYFMNSIDQAGDLLDIGANIGIMTYHLSKHFPDRKIYAIEPMPDNLAILEKVVAHKKLKNVNILPLAVGHEATNLEMVLPLERNVKMQGLAHVVHDSIAEWNEGEKFNVKCITLDQEFENVRIAGIKMDIENFEYFALLGGQKMIQKYKPVIYLELWPNEGRDKCFDLLNKLGYKAFVVIESKLIKFNPAIHEKQNFVFKV</sequence>